<comment type="caution">
    <text evidence="5">The sequence shown here is derived from an EMBL/GenBank/DDBJ whole genome shotgun (WGS) entry which is preliminary data.</text>
</comment>
<dbReference type="PANTHER" id="PTHR38445">
    <property type="entry name" value="HTH-TYPE TRANSCRIPTIONAL REPRESSOR YTRA"/>
    <property type="match status" value="1"/>
</dbReference>
<dbReference type="PROSITE" id="PS50949">
    <property type="entry name" value="HTH_GNTR"/>
    <property type="match status" value="1"/>
</dbReference>
<reference evidence="5" key="1">
    <citation type="submission" date="2020-10" db="EMBL/GenBank/DDBJ databases">
        <authorList>
            <person name="Gilroy R."/>
        </authorList>
    </citation>
    <scope>NUCLEOTIDE SEQUENCE</scope>
    <source>
        <strain evidence="5">ChiBcec2-4451</strain>
    </source>
</reference>
<dbReference type="CDD" id="cd07377">
    <property type="entry name" value="WHTH_GntR"/>
    <property type="match status" value="1"/>
</dbReference>
<keyword evidence="1" id="KW-0805">Transcription regulation</keyword>
<gene>
    <name evidence="5" type="ORF">IAA63_11945</name>
</gene>
<dbReference type="Pfam" id="PF00392">
    <property type="entry name" value="GntR"/>
    <property type="match status" value="1"/>
</dbReference>
<dbReference type="Proteomes" id="UP000886723">
    <property type="component" value="Unassembled WGS sequence"/>
</dbReference>
<dbReference type="PANTHER" id="PTHR38445:SF7">
    <property type="entry name" value="GNTR-FAMILY TRANSCRIPTIONAL REGULATOR"/>
    <property type="match status" value="1"/>
</dbReference>
<dbReference type="AlphaFoldDB" id="A0A9D1NXD5"/>
<proteinExistence type="predicted"/>
<dbReference type="Gene3D" id="1.10.10.10">
    <property type="entry name" value="Winged helix-like DNA-binding domain superfamily/Winged helix DNA-binding domain"/>
    <property type="match status" value="1"/>
</dbReference>
<evidence type="ECO:0000256" key="1">
    <source>
        <dbReference type="ARBA" id="ARBA00023015"/>
    </source>
</evidence>
<dbReference type="SUPFAM" id="SSF46785">
    <property type="entry name" value="Winged helix' DNA-binding domain"/>
    <property type="match status" value="1"/>
</dbReference>
<evidence type="ECO:0000313" key="6">
    <source>
        <dbReference type="Proteomes" id="UP000886723"/>
    </source>
</evidence>
<name>A0A9D1NXD5_9FIRM</name>
<dbReference type="InterPro" id="IPR036390">
    <property type="entry name" value="WH_DNA-bd_sf"/>
</dbReference>
<keyword evidence="3" id="KW-0804">Transcription</keyword>
<evidence type="ECO:0000256" key="3">
    <source>
        <dbReference type="ARBA" id="ARBA00023163"/>
    </source>
</evidence>
<reference evidence="5" key="2">
    <citation type="journal article" date="2021" name="PeerJ">
        <title>Extensive microbial diversity within the chicken gut microbiome revealed by metagenomics and culture.</title>
        <authorList>
            <person name="Gilroy R."/>
            <person name="Ravi A."/>
            <person name="Getino M."/>
            <person name="Pursley I."/>
            <person name="Horton D.L."/>
            <person name="Alikhan N.F."/>
            <person name="Baker D."/>
            <person name="Gharbi K."/>
            <person name="Hall N."/>
            <person name="Watson M."/>
            <person name="Adriaenssens E.M."/>
            <person name="Foster-Nyarko E."/>
            <person name="Jarju S."/>
            <person name="Secka A."/>
            <person name="Antonio M."/>
            <person name="Oren A."/>
            <person name="Chaudhuri R.R."/>
            <person name="La Ragione R."/>
            <person name="Hildebrand F."/>
            <person name="Pallen M.J."/>
        </authorList>
    </citation>
    <scope>NUCLEOTIDE SEQUENCE</scope>
    <source>
        <strain evidence="5">ChiBcec2-4451</strain>
    </source>
</reference>
<dbReference type="GO" id="GO:0003700">
    <property type="term" value="F:DNA-binding transcription factor activity"/>
    <property type="evidence" value="ECO:0007669"/>
    <property type="project" value="InterPro"/>
</dbReference>
<evidence type="ECO:0000259" key="4">
    <source>
        <dbReference type="PROSITE" id="PS50949"/>
    </source>
</evidence>
<protein>
    <submittedName>
        <fullName evidence="5">GntR family transcriptional regulator</fullName>
    </submittedName>
</protein>
<dbReference type="InterPro" id="IPR036388">
    <property type="entry name" value="WH-like_DNA-bd_sf"/>
</dbReference>
<evidence type="ECO:0000256" key="2">
    <source>
        <dbReference type="ARBA" id="ARBA00023125"/>
    </source>
</evidence>
<dbReference type="EMBL" id="DVON01000252">
    <property type="protein sequence ID" value="HIV13835.1"/>
    <property type="molecule type" value="Genomic_DNA"/>
</dbReference>
<accession>A0A9D1NXD5</accession>
<feature type="domain" description="HTH gntR-type" evidence="4">
    <location>
        <begin position="11"/>
        <end position="79"/>
    </location>
</feature>
<evidence type="ECO:0000313" key="5">
    <source>
        <dbReference type="EMBL" id="HIV13835.1"/>
    </source>
</evidence>
<dbReference type="GO" id="GO:0003677">
    <property type="term" value="F:DNA binding"/>
    <property type="evidence" value="ECO:0007669"/>
    <property type="project" value="UniProtKB-KW"/>
</dbReference>
<dbReference type="InterPro" id="IPR000524">
    <property type="entry name" value="Tscrpt_reg_HTH_GntR"/>
</dbReference>
<dbReference type="SMART" id="SM00345">
    <property type="entry name" value="HTH_GNTR"/>
    <property type="match status" value="1"/>
</dbReference>
<organism evidence="5 6">
    <name type="scientific">Candidatus Pullilachnospira stercoravium</name>
    <dbReference type="NCBI Taxonomy" id="2840913"/>
    <lineage>
        <taxon>Bacteria</taxon>
        <taxon>Bacillati</taxon>
        <taxon>Bacillota</taxon>
        <taxon>Clostridia</taxon>
        <taxon>Lachnospirales</taxon>
        <taxon>Lachnospiraceae</taxon>
        <taxon>Lachnospiraceae incertae sedis</taxon>
        <taxon>Candidatus Pullilachnospira</taxon>
    </lineage>
</organism>
<sequence length="124" mass="13623">MEIILSNSSARPIYEQIASQIKAKVMSGELKTGDGLPGMRSLAKSLHVSVITVQHAYEDLQKEGFIETVAGKGAFVAAQNKDFLREEQLRIAEEKLQEAAGIGKTNGIELSRLIQALTLFYEED</sequence>
<keyword evidence="2" id="KW-0238">DNA-binding</keyword>